<dbReference type="GO" id="GO:0016787">
    <property type="term" value="F:hydrolase activity"/>
    <property type="evidence" value="ECO:0007669"/>
    <property type="project" value="UniProtKB-KW"/>
</dbReference>
<evidence type="ECO:0000256" key="2">
    <source>
        <dbReference type="ARBA" id="ARBA00004496"/>
    </source>
</evidence>
<evidence type="ECO:0000256" key="4">
    <source>
        <dbReference type="ARBA" id="ARBA00012568"/>
    </source>
</evidence>
<dbReference type="EC" id="3.4.11.5" evidence="4"/>
<evidence type="ECO:0000256" key="7">
    <source>
        <dbReference type="ARBA" id="ARBA00022490"/>
    </source>
</evidence>
<evidence type="ECO:0000256" key="10">
    <source>
        <dbReference type="ARBA" id="ARBA00029605"/>
    </source>
</evidence>
<evidence type="ECO:0000256" key="6">
    <source>
        <dbReference type="ARBA" id="ARBA00022438"/>
    </source>
</evidence>
<comment type="similarity">
    <text evidence="3">Belongs to the peptidase S33 family.</text>
</comment>
<dbReference type="InterPro" id="IPR002410">
    <property type="entry name" value="Peptidase_S33"/>
</dbReference>
<comment type="catalytic activity">
    <reaction evidence="1">
        <text>Release of N-terminal proline from a peptide.</text>
        <dbReference type="EC" id="3.4.11.5"/>
    </reaction>
</comment>
<comment type="caution">
    <text evidence="12">The sequence shown here is derived from an EMBL/GenBank/DDBJ whole genome shotgun (WGS) entry which is preliminary data.</text>
</comment>
<keyword evidence="9 12" id="KW-0378">Hydrolase</keyword>
<organism evidence="12 13">
    <name type="scientific">Ramlibacter aquaticus</name>
    <dbReference type="NCBI Taxonomy" id="2780094"/>
    <lineage>
        <taxon>Bacteria</taxon>
        <taxon>Pseudomonadati</taxon>
        <taxon>Pseudomonadota</taxon>
        <taxon>Betaproteobacteria</taxon>
        <taxon>Burkholderiales</taxon>
        <taxon>Comamonadaceae</taxon>
        <taxon>Ramlibacter</taxon>
    </lineage>
</organism>
<dbReference type="PANTHER" id="PTHR43722">
    <property type="entry name" value="PROLINE IMINOPEPTIDASE"/>
    <property type="match status" value="1"/>
</dbReference>
<evidence type="ECO:0000256" key="9">
    <source>
        <dbReference type="ARBA" id="ARBA00022801"/>
    </source>
</evidence>
<dbReference type="Proteomes" id="UP000715965">
    <property type="component" value="Unassembled WGS sequence"/>
</dbReference>
<reference evidence="12 13" key="1">
    <citation type="submission" date="2020-10" db="EMBL/GenBank/DDBJ databases">
        <title>Draft genome of Ramlibacter aquaticus LMG 30558.</title>
        <authorList>
            <person name="Props R."/>
        </authorList>
    </citation>
    <scope>NUCLEOTIDE SEQUENCE [LARGE SCALE GENOMIC DNA]</scope>
    <source>
        <strain evidence="12 13">LMG 30558</strain>
    </source>
</reference>
<dbReference type="PANTHER" id="PTHR43722:SF1">
    <property type="entry name" value="PROLINE IMINOPEPTIDASE"/>
    <property type="match status" value="1"/>
</dbReference>
<dbReference type="RefSeq" id="WP_193782309.1">
    <property type="nucleotide sequence ID" value="NZ_JADDOJ010000135.1"/>
</dbReference>
<keyword evidence="6" id="KW-0031">Aminopeptidase</keyword>
<keyword evidence="7" id="KW-0963">Cytoplasm</keyword>
<keyword evidence="13" id="KW-1185">Reference proteome</keyword>
<evidence type="ECO:0000256" key="3">
    <source>
        <dbReference type="ARBA" id="ARBA00010088"/>
    </source>
</evidence>
<dbReference type="SUPFAM" id="SSF53474">
    <property type="entry name" value="alpha/beta-Hydrolases"/>
    <property type="match status" value="1"/>
</dbReference>
<proteinExistence type="inferred from homology"/>
<dbReference type="Gene3D" id="3.40.50.1820">
    <property type="entry name" value="alpha/beta hydrolase"/>
    <property type="match status" value="1"/>
</dbReference>
<dbReference type="Pfam" id="PF00561">
    <property type="entry name" value="Abhydrolase_1"/>
    <property type="match status" value="1"/>
</dbReference>
<evidence type="ECO:0000259" key="11">
    <source>
        <dbReference type="Pfam" id="PF00561"/>
    </source>
</evidence>
<accession>A0ABR9SK84</accession>
<evidence type="ECO:0000313" key="13">
    <source>
        <dbReference type="Proteomes" id="UP000715965"/>
    </source>
</evidence>
<dbReference type="PRINTS" id="PR00793">
    <property type="entry name" value="PROAMNOPTASE"/>
</dbReference>
<evidence type="ECO:0000256" key="1">
    <source>
        <dbReference type="ARBA" id="ARBA00001585"/>
    </source>
</evidence>
<keyword evidence="8" id="KW-0645">Protease</keyword>
<evidence type="ECO:0000313" key="12">
    <source>
        <dbReference type="EMBL" id="MBE7942763.1"/>
    </source>
</evidence>
<dbReference type="EMBL" id="JADDOJ010000135">
    <property type="protein sequence ID" value="MBE7942763.1"/>
    <property type="molecule type" value="Genomic_DNA"/>
</dbReference>
<name>A0ABR9SK84_9BURK</name>
<evidence type="ECO:0000256" key="8">
    <source>
        <dbReference type="ARBA" id="ARBA00022670"/>
    </source>
</evidence>
<dbReference type="InterPro" id="IPR000073">
    <property type="entry name" value="AB_hydrolase_1"/>
</dbReference>
<protein>
    <recommendedName>
        <fullName evidence="5">Proline iminopeptidase</fullName>
        <ecNumber evidence="4">3.4.11.5</ecNumber>
    </recommendedName>
    <alternativeName>
        <fullName evidence="10">Prolyl aminopeptidase</fullName>
    </alternativeName>
</protein>
<gene>
    <name evidence="12" type="ORF">IM725_19510</name>
</gene>
<comment type="subcellular location">
    <subcellularLocation>
        <location evidence="2">Cytoplasm</location>
    </subcellularLocation>
</comment>
<dbReference type="InterPro" id="IPR005944">
    <property type="entry name" value="Pro_iminopeptidase"/>
</dbReference>
<evidence type="ECO:0000256" key="5">
    <source>
        <dbReference type="ARBA" id="ARBA00021843"/>
    </source>
</evidence>
<feature type="domain" description="AB hydrolase-1" evidence="11">
    <location>
        <begin position="38"/>
        <end position="297"/>
    </location>
</feature>
<sequence>MDASPPSDPPAGPAAQGLLPLDGGHAMAWQAWGPARAPAVLVLHGGPGSGTSPALLAPFDLRRVRVVSYDQRGCGRSLPQGALQDNDIPHLLRDAETLREHLGIARWQLVAGGSWGATLALLLASHAPRRVASVLLRNCFVPTPAELHWFFEGARSLDPTAWERLARAAGGPAPGGLCAALGRVMQASPPALQAEAARAWQAWERRVAGLPAAPDAQGAALQALLLRYRVQSHVLAGCCALAPGALAEAARGLSGRRAVFVHGAEDRVCRPQAAHALHRQAAGSRWVPVAGAGHDPFHPALADAMRQAADGLLAATESACAP</sequence>
<dbReference type="InterPro" id="IPR029058">
    <property type="entry name" value="AB_hydrolase_fold"/>
</dbReference>